<evidence type="ECO:0000313" key="1">
    <source>
        <dbReference type="EMBL" id="GAA4389037.1"/>
    </source>
</evidence>
<organism evidence="1 2">
    <name type="scientific">Ornithinibacter aureus</name>
    <dbReference type="NCBI Taxonomy" id="622664"/>
    <lineage>
        <taxon>Bacteria</taxon>
        <taxon>Bacillati</taxon>
        <taxon>Actinomycetota</taxon>
        <taxon>Actinomycetes</taxon>
        <taxon>Micrococcales</taxon>
        <taxon>Intrasporangiaceae</taxon>
        <taxon>Ornithinibacter</taxon>
    </lineage>
</organism>
<dbReference type="EMBL" id="BAABFX010000009">
    <property type="protein sequence ID" value="GAA4389037.1"/>
    <property type="molecule type" value="Genomic_DNA"/>
</dbReference>
<sequence>MAGLSVEAGHDLGTTDAAAGSAVAAPIVAAMIAAAPGPVRKAVMGATPVVTANPPELASAMTVGAAASRPRARVYPNPASRKR</sequence>
<reference evidence="2" key="1">
    <citation type="journal article" date="2019" name="Int. J. Syst. Evol. Microbiol.">
        <title>The Global Catalogue of Microorganisms (GCM) 10K type strain sequencing project: providing services to taxonomists for standard genome sequencing and annotation.</title>
        <authorList>
            <consortium name="The Broad Institute Genomics Platform"/>
            <consortium name="The Broad Institute Genome Sequencing Center for Infectious Disease"/>
            <person name="Wu L."/>
            <person name="Ma J."/>
        </authorList>
    </citation>
    <scope>NUCLEOTIDE SEQUENCE [LARGE SCALE GENOMIC DNA]</scope>
    <source>
        <strain evidence="2">JCM 17738</strain>
    </source>
</reference>
<gene>
    <name evidence="1" type="ORF">GCM10023153_04920</name>
</gene>
<dbReference type="Proteomes" id="UP001500390">
    <property type="component" value="Unassembled WGS sequence"/>
</dbReference>
<keyword evidence="2" id="KW-1185">Reference proteome</keyword>
<proteinExistence type="predicted"/>
<accession>A0ABP8JDB1</accession>
<comment type="caution">
    <text evidence="1">The sequence shown here is derived from an EMBL/GenBank/DDBJ whole genome shotgun (WGS) entry which is preliminary data.</text>
</comment>
<name>A0ABP8JDB1_9MICO</name>
<evidence type="ECO:0000313" key="2">
    <source>
        <dbReference type="Proteomes" id="UP001500390"/>
    </source>
</evidence>
<protein>
    <submittedName>
        <fullName evidence="1">Uncharacterized protein</fullName>
    </submittedName>
</protein>